<dbReference type="Proteomes" id="UP000775213">
    <property type="component" value="Unassembled WGS sequence"/>
</dbReference>
<keyword evidence="1" id="KW-1133">Transmembrane helix</keyword>
<dbReference type="AlphaFoldDB" id="A0AAV7GXH9"/>
<protein>
    <submittedName>
        <fullName evidence="2">Uncharacterized protein</fullName>
    </submittedName>
</protein>
<name>A0AAV7GXH9_DENCH</name>
<proteinExistence type="predicted"/>
<evidence type="ECO:0000313" key="3">
    <source>
        <dbReference type="Proteomes" id="UP000775213"/>
    </source>
</evidence>
<evidence type="ECO:0000256" key="1">
    <source>
        <dbReference type="SAM" id="Phobius"/>
    </source>
</evidence>
<gene>
    <name evidence="2" type="ORF">IEQ34_009001</name>
</gene>
<evidence type="ECO:0000313" key="2">
    <source>
        <dbReference type="EMBL" id="KAH0461426.1"/>
    </source>
</evidence>
<sequence>MHYLNEDLEIKPHDLMSYMCIVELSRSSKIKCYSCEPLQVVIPKIVGEASTSHIHVKYYNVIWILKIILCFILFMLRGYYHMIKWRQRNLIACQLILWSHQIMISHPIIK</sequence>
<keyword evidence="3" id="KW-1185">Reference proteome</keyword>
<reference evidence="2 3" key="1">
    <citation type="journal article" date="2021" name="Hortic Res">
        <title>Chromosome-scale assembly of the Dendrobium chrysotoxum genome enhances the understanding of orchid evolution.</title>
        <authorList>
            <person name="Zhang Y."/>
            <person name="Zhang G.Q."/>
            <person name="Zhang D."/>
            <person name="Liu X.D."/>
            <person name="Xu X.Y."/>
            <person name="Sun W.H."/>
            <person name="Yu X."/>
            <person name="Zhu X."/>
            <person name="Wang Z.W."/>
            <person name="Zhao X."/>
            <person name="Zhong W.Y."/>
            <person name="Chen H."/>
            <person name="Yin W.L."/>
            <person name="Huang T."/>
            <person name="Niu S.C."/>
            <person name="Liu Z.J."/>
        </authorList>
    </citation>
    <scope>NUCLEOTIDE SEQUENCE [LARGE SCALE GENOMIC DNA]</scope>
    <source>
        <strain evidence="2">Lindl</strain>
    </source>
</reference>
<organism evidence="2 3">
    <name type="scientific">Dendrobium chrysotoxum</name>
    <name type="common">Orchid</name>
    <dbReference type="NCBI Taxonomy" id="161865"/>
    <lineage>
        <taxon>Eukaryota</taxon>
        <taxon>Viridiplantae</taxon>
        <taxon>Streptophyta</taxon>
        <taxon>Embryophyta</taxon>
        <taxon>Tracheophyta</taxon>
        <taxon>Spermatophyta</taxon>
        <taxon>Magnoliopsida</taxon>
        <taxon>Liliopsida</taxon>
        <taxon>Asparagales</taxon>
        <taxon>Orchidaceae</taxon>
        <taxon>Epidendroideae</taxon>
        <taxon>Malaxideae</taxon>
        <taxon>Dendrobiinae</taxon>
        <taxon>Dendrobium</taxon>
    </lineage>
</organism>
<dbReference type="EMBL" id="JAGFBR010000009">
    <property type="protein sequence ID" value="KAH0461426.1"/>
    <property type="molecule type" value="Genomic_DNA"/>
</dbReference>
<accession>A0AAV7GXH9</accession>
<comment type="caution">
    <text evidence="2">The sequence shown here is derived from an EMBL/GenBank/DDBJ whole genome shotgun (WGS) entry which is preliminary data.</text>
</comment>
<feature type="transmembrane region" description="Helical" evidence="1">
    <location>
        <begin position="61"/>
        <end position="80"/>
    </location>
</feature>
<keyword evidence="1" id="KW-0472">Membrane</keyword>
<keyword evidence="1" id="KW-0812">Transmembrane</keyword>